<comment type="catalytic activity">
    <reaction evidence="4">
        <text>Couples ATP hydrolysis with the unwinding of duplex DNA by translocating in the 3'-5' direction.</text>
        <dbReference type="EC" id="5.6.2.4"/>
    </reaction>
</comment>
<dbReference type="InterPro" id="IPR027417">
    <property type="entry name" value="P-loop_NTPase"/>
</dbReference>
<dbReference type="Gene3D" id="3.40.50.300">
    <property type="entry name" value="P-loop containing nucleotide triphosphate hydrolases"/>
    <property type="match status" value="2"/>
</dbReference>
<protein>
    <recommendedName>
        <fullName evidence="5">DNA 3'-5' helicase</fullName>
        <ecNumber evidence="5">5.6.2.4</ecNumber>
    </recommendedName>
    <alternativeName>
        <fullName evidence="6">DNA 3'-5' helicase Q1</fullName>
    </alternativeName>
</protein>
<comment type="similarity">
    <text evidence="1">Belongs to the helicase family. RecQ subfamily.</text>
</comment>
<evidence type="ECO:0000256" key="2">
    <source>
        <dbReference type="ARBA" id="ARBA00023125"/>
    </source>
</evidence>
<sequence>MNRLESDQCDDNNVVIVVSPLEYIRVQQVERLKRIGVRAAFLGNSLSETHGLCSEGFAQVLYGSAEQWLSDMGTSRKGQAAFREAFSRVSELRSFLPGGTPALALTATAGEDMRKRLAKFIGFPGEHFRIIVSPNKNNIRFTIIKADKHLNCLNWLVEMIRDKKEHTPFTLIFCQVVNDIVFIMSYLLMQLGSSNFYVRGNTPEQQSSLVGVYYSQTPQSLKDTVTTSFEGDGCTRVAIASSSLSMGVDFPNVKYVIHFGPSKSLSSQLQEAGRAGRDGSEAFNIIMYLRKHIRNCEKQVKHAIKSGEKSCVRQALLSHFDKDIQPNVPLHACCNTCHMICKCHGDMCNVPLFKFDNASIEEDIQVTPIRTLSEDDKKCLKNALEELQGSLRSQSPVAVLNCDGSHLFGLDTYTIQT</sequence>
<proteinExistence type="inferred from homology"/>
<dbReference type="GO" id="GO:0000724">
    <property type="term" value="P:double-strand break repair via homologous recombination"/>
    <property type="evidence" value="ECO:0007669"/>
    <property type="project" value="TreeGrafter"/>
</dbReference>
<gene>
    <name evidence="7" type="ORF">PACLA_8A060882</name>
</gene>
<dbReference type="PANTHER" id="PTHR13710">
    <property type="entry name" value="DNA HELICASE RECQ FAMILY MEMBER"/>
    <property type="match status" value="1"/>
</dbReference>
<dbReference type="InterPro" id="IPR014001">
    <property type="entry name" value="Helicase_ATP-bd"/>
</dbReference>
<evidence type="ECO:0000256" key="6">
    <source>
        <dbReference type="ARBA" id="ARBA00044566"/>
    </source>
</evidence>
<accession>A0A7D9HJQ8</accession>
<dbReference type="PROSITE" id="PS51192">
    <property type="entry name" value="HELICASE_ATP_BIND_1"/>
    <property type="match status" value="1"/>
</dbReference>
<dbReference type="Proteomes" id="UP001152795">
    <property type="component" value="Unassembled WGS sequence"/>
</dbReference>
<evidence type="ECO:0000313" key="8">
    <source>
        <dbReference type="Proteomes" id="UP001152795"/>
    </source>
</evidence>
<evidence type="ECO:0000256" key="3">
    <source>
        <dbReference type="ARBA" id="ARBA00023235"/>
    </source>
</evidence>
<dbReference type="Pfam" id="PF00271">
    <property type="entry name" value="Helicase_C"/>
    <property type="match status" value="1"/>
</dbReference>
<evidence type="ECO:0000256" key="5">
    <source>
        <dbReference type="ARBA" id="ARBA00034808"/>
    </source>
</evidence>
<dbReference type="GO" id="GO:0043138">
    <property type="term" value="F:3'-5' DNA helicase activity"/>
    <property type="evidence" value="ECO:0007669"/>
    <property type="project" value="UniProtKB-EC"/>
</dbReference>
<dbReference type="GO" id="GO:0005737">
    <property type="term" value="C:cytoplasm"/>
    <property type="evidence" value="ECO:0007669"/>
    <property type="project" value="TreeGrafter"/>
</dbReference>
<dbReference type="SUPFAM" id="SSF52540">
    <property type="entry name" value="P-loop containing nucleoside triphosphate hydrolases"/>
    <property type="match status" value="1"/>
</dbReference>
<evidence type="ECO:0000256" key="4">
    <source>
        <dbReference type="ARBA" id="ARBA00034617"/>
    </source>
</evidence>
<dbReference type="PROSITE" id="PS51194">
    <property type="entry name" value="HELICASE_CTER"/>
    <property type="match status" value="1"/>
</dbReference>
<keyword evidence="8" id="KW-1185">Reference proteome</keyword>
<dbReference type="SMART" id="SM00490">
    <property type="entry name" value="HELICc"/>
    <property type="match status" value="1"/>
</dbReference>
<keyword evidence="3" id="KW-0413">Isomerase</keyword>
<organism evidence="7 8">
    <name type="scientific">Paramuricea clavata</name>
    <name type="common">Red gorgonian</name>
    <name type="synonym">Violescent sea-whip</name>
    <dbReference type="NCBI Taxonomy" id="317549"/>
    <lineage>
        <taxon>Eukaryota</taxon>
        <taxon>Metazoa</taxon>
        <taxon>Cnidaria</taxon>
        <taxon>Anthozoa</taxon>
        <taxon>Octocorallia</taxon>
        <taxon>Malacalcyonacea</taxon>
        <taxon>Plexauridae</taxon>
        <taxon>Paramuricea</taxon>
    </lineage>
</organism>
<evidence type="ECO:0000313" key="7">
    <source>
        <dbReference type="EMBL" id="CAB3986225.1"/>
    </source>
</evidence>
<keyword evidence="2" id="KW-0238">DNA-binding</keyword>
<dbReference type="GO" id="GO:0005694">
    <property type="term" value="C:chromosome"/>
    <property type="evidence" value="ECO:0007669"/>
    <property type="project" value="TreeGrafter"/>
</dbReference>
<evidence type="ECO:0000256" key="1">
    <source>
        <dbReference type="ARBA" id="ARBA00005446"/>
    </source>
</evidence>
<dbReference type="InterPro" id="IPR001650">
    <property type="entry name" value="Helicase_C-like"/>
</dbReference>
<dbReference type="EC" id="5.6.2.4" evidence="5"/>
<dbReference type="GO" id="GO:0003677">
    <property type="term" value="F:DNA binding"/>
    <property type="evidence" value="ECO:0007669"/>
    <property type="project" value="UniProtKB-KW"/>
</dbReference>
<reference evidence="7" key="1">
    <citation type="submission" date="2020-04" db="EMBL/GenBank/DDBJ databases">
        <authorList>
            <person name="Alioto T."/>
            <person name="Alioto T."/>
            <person name="Gomez Garrido J."/>
        </authorList>
    </citation>
    <scope>NUCLEOTIDE SEQUENCE</scope>
    <source>
        <strain evidence="7">A484AB</strain>
    </source>
</reference>
<dbReference type="GO" id="GO:0009378">
    <property type="term" value="F:four-way junction helicase activity"/>
    <property type="evidence" value="ECO:0007669"/>
    <property type="project" value="TreeGrafter"/>
</dbReference>
<comment type="caution">
    <text evidence="7">The sequence shown here is derived from an EMBL/GenBank/DDBJ whole genome shotgun (WGS) entry which is preliminary data.</text>
</comment>
<dbReference type="OrthoDB" id="6144333at2759"/>
<dbReference type="PANTHER" id="PTHR13710:SF105">
    <property type="entry name" value="ATP-DEPENDENT DNA HELICASE Q1"/>
    <property type="match status" value="1"/>
</dbReference>
<name>A0A7D9HJQ8_PARCT</name>
<dbReference type="AlphaFoldDB" id="A0A7D9HJQ8"/>
<dbReference type="EMBL" id="CACRXK020000981">
    <property type="protein sequence ID" value="CAB3986225.1"/>
    <property type="molecule type" value="Genomic_DNA"/>
</dbReference>